<dbReference type="PANTHER" id="PTHR43849:SF2">
    <property type="entry name" value="BLL3936 PROTEIN"/>
    <property type="match status" value="1"/>
</dbReference>
<keyword evidence="1" id="KW-0997">Cell inner membrane</keyword>
<keyword evidence="1" id="KW-0813">Transport</keyword>
<protein>
    <submittedName>
        <fullName evidence="5">C4-dicarboxylate ABC transporter permease</fullName>
    </submittedName>
</protein>
<feature type="transmembrane region" description="Helical" evidence="3">
    <location>
        <begin position="293"/>
        <end position="316"/>
    </location>
</feature>
<sequence length="682" mass="72998">MNSSTTPDKPGHSSTPEPVVVSEEARLKAEEFIEAEEGAANKLKGWLAVTVTALAFVMSVFHLYTAYAIVPTQTLRPVHVGFVLFLSFLVFPIAKRFRHRIMWWDWLAAALSVGIVVYLIMGGDDFTDRNTSPAPWDIAFGIALIVLVLEAMRRTNGWIMPIITCSFLAYALLGPWLPAPWTHKGYEVGRLVGVMYMTLEGIYGVAVDVSSSLIILFTIFGAFLQYSGAGKFYIDFSFSAMGGKPTGAGRTVVLASFLLGGPSGSGVATTVTLGAVAYPMLAKVGYEKNAAGGLLAAGGLGAIISPPVLGAAAFLIAEFLKISYLDVLLMAVIPTILFYLALFLMVELDARKYGMGNVAFDKVDSVWNLTRNYWFHFLSLVSIVAFMMWGFSPVLSVFWATVVSFATSFLRRDTALFSYDLFTGKGSIREHIFKSPFVKAMEGGSLGVLNVAATCAGAGIIVGVVTLTGLGLKFSSIVIDAAGGSLLLTAIYTSMVVWIVGLAVPVTASYIICAVIAAPALIKLGVPDFAAHMFIFYYAVLSEVSPPTALSPFAAAAITGGDPYKTTLQCWKYTVPAFLVPFMFVLDPSGQGLLLMGSTKALAAANWWSIAEVTLTAAVGIAALAGGFQGWALLRTTLLERWMLIIAGFALVYPSTLADVIGFGGVIAALAMQYFRRQLRTA</sequence>
<feature type="transmembrane region" description="Helical" evidence="3">
    <location>
        <begin position="254"/>
        <end position="281"/>
    </location>
</feature>
<evidence type="ECO:0000256" key="2">
    <source>
        <dbReference type="SAM" id="MobiDB-lite"/>
    </source>
</evidence>
<feature type="transmembrane region" description="Helical" evidence="3">
    <location>
        <begin position="158"/>
        <end position="176"/>
    </location>
</feature>
<dbReference type="Pfam" id="PF06808">
    <property type="entry name" value="DctM"/>
    <property type="match status" value="1"/>
</dbReference>
<feature type="transmembrane region" description="Helical" evidence="3">
    <location>
        <begin position="322"/>
        <end position="346"/>
    </location>
</feature>
<feature type="domain" description="TRAP C4-dicarboxylate transport system permease DctM subunit" evidence="4">
    <location>
        <begin position="145"/>
        <end position="580"/>
    </location>
</feature>
<feature type="transmembrane region" description="Helical" evidence="3">
    <location>
        <begin position="608"/>
        <end position="632"/>
    </location>
</feature>
<reference evidence="5" key="2">
    <citation type="submission" date="2020-09" db="EMBL/GenBank/DDBJ databases">
        <authorList>
            <person name="Sun Q."/>
            <person name="Zhou Y."/>
        </authorList>
    </citation>
    <scope>NUCLEOTIDE SEQUENCE</scope>
    <source>
        <strain evidence="5">CGMCC 1.15322</strain>
    </source>
</reference>
<gene>
    <name evidence="5" type="ORF">GCM10011496_30450</name>
</gene>
<keyword evidence="3" id="KW-0812">Transmembrane</keyword>
<keyword evidence="3" id="KW-1133">Transmembrane helix</keyword>
<keyword evidence="1" id="KW-1003">Cell membrane</keyword>
<feature type="transmembrane region" description="Helical" evidence="3">
    <location>
        <begin position="578"/>
        <end position="596"/>
    </location>
</feature>
<dbReference type="AlphaFoldDB" id="A0A916SMI3"/>
<dbReference type="RefSeq" id="WP_188709362.1">
    <property type="nucleotide sequence ID" value="NZ_BMIG01000012.1"/>
</dbReference>
<feature type="transmembrane region" description="Helical" evidence="3">
    <location>
        <begin position="76"/>
        <end position="94"/>
    </location>
</feature>
<comment type="caution">
    <text evidence="5">The sequence shown here is derived from an EMBL/GenBank/DDBJ whole genome shotgun (WGS) entry which is preliminary data.</text>
</comment>
<reference evidence="5" key="1">
    <citation type="journal article" date="2014" name="Int. J. Syst. Evol. Microbiol.">
        <title>Complete genome sequence of Corynebacterium casei LMG S-19264T (=DSM 44701T), isolated from a smear-ripened cheese.</title>
        <authorList>
            <consortium name="US DOE Joint Genome Institute (JGI-PGF)"/>
            <person name="Walter F."/>
            <person name="Albersmeier A."/>
            <person name="Kalinowski J."/>
            <person name="Ruckert C."/>
        </authorList>
    </citation>
    <scope>NUCLEOTIDE SEQUENCE</scope>
    <source>
        <strain evidence="5">CGMCC 1.15322</strain>
    </source>
</reference>
<comment type="subcellular location">
    <subcellularLocation>
        <location evidence="1">Cell inner membrane</location>
        <topology evidence="1">Multi-pass membrane protein</topology>
    </subcellularLocation>
</comment>
<dbReference type="InterPro" id="IPR010656">
    <property type="entry name" value="DctM"/>
</dbReference>
<name>A0A916SMI3_9BURK</name>
<feature type="transmembrane region" description="Helical" evidence="3">
    <location>
        <begin position="213"/>
        <end position="234"/>
    </location>
</feature>
<feature type="compositionally biased region" description="Polar residues" evidence="2">
    <location>
        <begin position="1"/>
        <end position="16"/>
    </location>
</feature>
<dbReference type="GO" id="GO:0022857">
    <property type="term" value="F:transmembrane transporter activity"/>
    <property type="evidence" value="ECO:0007669"/>
    <property type="project" value="UniProtKB-UniRule"/>
</dbReference>
<accession>A0A916SMI3</accession>
<evidence type="ECO:0000256" key="3">
    <source>
        <dbReference type="SAM" id="Phobius"/>
    </source>
</evidence>
<comment type="function">
    <text evidence="1">Part of the tripartite ATP-independent periplasmic (TRAP) transport system.</text>
</comment>
<feature type="region of interest" description="Disordered" evidence="2">
    <location>
        <begin position="1"/>
        <end position="20"/>
    </location>
</feature>
<organism evidence="5 6">
    <name type="scientific">Polaromonas eurypsychrophila</name>
    <dbReference type="NCBI Taxonomy" id="1614635"/>
    <lineage>
        <taxon>Bacteria</taxon>
        <taxon>Pseudomonadati</taxon>
        <taxon>Pseudomonadota</taxon>
        <taxon>Betaproteobacteria</taxon>
        <taxon>Burkholderiales</taxon>
        <taxon>Comamonadaceae</taxon>
        <taxon>Polaromonas</taxon>
    </lineage>
</organism>
<dbReference type="GO" id="GO:0005886">
    <property type="term" value="C:plasma membrane"/>
    <property type="evidence" value="ECO:0007669"/>
    <property type="project" value="UniProtKB-SubCell"/>
</dbReference>
<dbReference type="PANTHER" id="PTHR43849">
    <property type="entry name" value="BLL3936 PROTEIN"/>
    <property type="match status" value="1"/>
</dbReference>
<feature type="transmembrane region" description="Helical" evidence="3">
    <location>
        <begin position="446"/>
        <end position="467"/>
    </location>
</feature>
<feature type="transmembrane region" description="Helical" evidence="3">
    <location>
        <begin position="133"/>
        <end position="151"/>
    </location>
</feature>
<dbReference type="NCBIfam" id="TIGR02123">
    <property type="entry name" value="TRAP_fused"/>
    <property type="match status" value="1"/>
</dbReference>
<evidence type="ECO:0000259" key="4">
    <source>
        <dbReference type="Pfam" id="PF06808"/>
    </source>
</evidence>
<dbReference type="InterPro" id="IPR011853">
    <property type="entry name" value="TRAP_DctM-Dct_fused"/>
</dbReference>
<dbReference type="Proteomes" id="UP000620596">
    <property type="component" value="Unassembled WGS sequence"/>
</dbReference>
<keyword evidence="6" id="KW-1185">Reference proteome</keyword>
<feature type="transmembrane region" description="Helical" evidence="3">
    <location>
        <begin position="644"/>
        <end position="671"/>
    </location>
</feature>
<feature type="transmembrane region" description="Helical" evidence="3">
    <location>
        <begin position="498"/>
        <end position="522"/>
    </location>
</feature>
<feature type="transmembrane region" description="Helical" evidence="3">
    <location>
        <begin position="377"/>
        <end position="402"/>
    </location>
</feature>
<feature type="transmembrane region" description="Helical" evidence="3">
    <location>
        <begin position="101"/>
        <end position="121"/>
    </location>
</feature>
<feature type="transmembrane region" description="Helical" evidence="3">
    <location>
        <begin position="46"/>
        <end position="70"/>
    </location>
</feature>
<keyword evidence="3" id="KW-0472">Membrane</keyword>
<proteinExistence type="predicted"/>
<dbReference type="EMBL" id="BMIG01000012">
    <property type="protein sequence ID" value="GGB07430.1"/>
    <property type="molecule type" value="Genomic_DNA"/>
</dbReference>
<evidence type="ECO:0000256" key="1">
    <source>
        <dbReference type="RuleBase" id="RU369079"/>
    </source>
</evidence>
<evidence type="ECO:0000313" key="6">
    <source>
        <dbReference type="Proteomes" id="UP000620596"/>
    </source>
</evidence>
<evidence type="ECO:0000313" key="5">
    <source>
        <dbReference type="EMBL" id="GGB07430.1"/>
    </source>
</evidence>